<organism evidence="8">
    <name type="scientific">Darwinula stevensoni</name>
    <dbReference type="NCBI Taxonomy" id="69355"/>
    <lineage>
        <taxon>Eukaryota</taxon>
        <taxon>Metazoa</taxon>
        <taxon>Ecdysozoa</taxon>
        <taxon>Arthropoda</taxon>
        <taxon>Crustacea</taxon>
        <taxon>Oligostraca</taxon>
        <taxon>Ostracoda</taxon>
        <taxon>Podocopa</taxon>
        <taxon>Podocopida</taxon>
        <taxon>Darwinulocopina</taxon>
        <taxon>Darwinuloidea</taxon>
        <taxon>Darwinulidae</taxon>
        <taxon>Darwinula</taxon>
    </lineage>
</organism>
<comment type="subcellular location">
    <subcellularLocation>
        <location evidence="1">Cell membrane</location>
        <topology evidence="1">Multi-pass membrane protein</topology>
    </subcellularLocation>
</comment>
<dbReference type="GO" id="GO:0043025">
    <property type="term" value="C:neuronal cell body"/>
    <property type="evidence" value="ECO:0007669"/>
    <property type="project" value="TreeGrafter"/>
</dbReference>
<dbReference type="InterPro" id="IPR013604">
    <property type="entry name" value="7TM_chemorcpt"/>
</dbReference>
<keyword evidence="9" id="KW-1185">Reference proteome</keyword>
<protein>
    <recommendedName>
        <fullName evidence="10">Gustatory receptor</fullName>
    </recommendedName>
</protein>
<dbReference type="PANTHER" id="PTHR21143">
    <property type="entry name" value="INVERTEBRATE GUSTATORY RECEPTOR"/>
    <property type="match status" value="1"/>
</dbReference>
<keyword evidence="3 7" id="KW-0812">Transmembrane</keyword>
<evidence type="ECO:0000256" key="6">
    <source>
        <dbReference type="ARBA" id="ARBA00023170"/>
    </source>
</evidence>
<keyword evidence="4 7" id="KW-1133">Transmembrane helix</keyword>
<evidence type="ECO:0000256" key="4">
    <source>
        <dbReference type="ARBA" id="ARBA00022989"/>
    </source>
</evidence>
<dbReference type="EMBL" id="CAJPEV010001163">
    <property type="protein sequence ID" value="CAG0891111.1"/>
    <property type="molecule type" value="Genomic_DNA"/>
</dbReference>
<sequence>MFLGILPVQRTGNETKKVTFRFWSFPFFWSLLIISAYITSMACLVPLFQKYADRYFFTLADRIGSYVMVIAGCGSVLTYVSSQTMTARKLPSLLEDLDATWKGVEPLKESCSAAAHRRSFLFTVIGSTCFYLGSVSTCWSMVQGFSYLAPIACFVLCAVVEAGIVTLFLIISLSCQVLKTILEERARELRCAEKPLRRGEALALYLDTHLRASRLCRRLSSAFHPTLFLSFLTDIAFTVLYAFFIISYAMKGYWLMAGTALAKALFCDFLVFSLCRTADSLSSKAEEIILALTNDETLSLDRKSRNQVVHFEAQTRTHQVKLQASGYFTLDKALLTSVASNMLTYLIVLLEFRVE</sequence>
<evidence type="ECO:0000313" key="9">
    <source>
        <dbReference type="Proteomes" id="UP000677054"/>
    </source>
</evidence>
<evidence type="ECO:0000256" key="2">
    <source>
        <dbReference type="ARBA" id="ARBA00022475"/>
    </source>
</evidence>
<accession>A0A7R9A3R0</accession>
<dbReference type="PANTHER" id="PTHR21143:SF121">
    <property type="entry name" value="GUSTATORY AND ODORANT RECEPTOR 21A"/>
    <property type="match status" value="1"/>
</dbReference>
<evidence type="ECO:0000313" key="8">
    <source>
        <dbReference type="EMBL" id="CAD7246544.1"/>
    </source>
</evidence>
<dbReference type="Proteomes" id="UP000677054">
    <property type="component" value="Unassembled WGS sequence"/>
</dbReference>
<evidence type="ECO:0000256" key="1">
    <source>
        <dbReference type="ARBA" id="ARBA00004651"/>
    </source>
</evidence>
<feature type="transmembrane region" description="Helical" evidence="7">
    <location>
        <begin position="252"/>
        <end position="275"/>
    </location>
</feature>
<dbReference type="GO" id="GO:0050909">
    <property type="term" value="P:sensory perception of taste"/>
    <property type="evidence" value="ECO:0007669"/>
    <property type="project" value="InterPro"/>
</dbReference>
<dbReference type="AlphaFoldDB" id="A0A7R9A3R0"/>
<name>A0A7R9A3R0_9CRUS</name>
<dbReference type="EMBL" id="LR900680">
    <property type="protein sequence ID" value="CAD7246544.1"/>
    <property type="molecule type" value="Genomic_DNA"/>
</dbReference>
<keyword evidence="6" id="KW-0675">Receptor</keyword>
<keyword evidence="2" id="KW-1003">Cell membrane</keyword>
<dbReference type="Pfam" id="PF08395">
    <property type="entry name" value="7tm_7"/>
    <property type="match status" value="1"/>
</dbReference>
<keyword evidence="5 7" id="KW-0472">Membrane</keyword>
<feature type="transmembrane region" description="Helical" evidence="7">
    <location>
        <begin position="63"/>
        <end position="80"/>
    </location>
</feature>
<reference evidence="8" key="1">
    <citation type="submission" date="2020-11" db="EMBL/GenBank/DDBJ databases">
        <authorList>
            <person name="Tran Van P."/>
        </authorList>
    </citation>
    <scope>NUCLEOTIDE SEQUENCE</scope>
</reference>
<dbReference type="GO" id="GO:0030424">
    <property type="term" value="C:axon"/>
    <property type="evidence" value="ECO:0007669"/>
    <property type="project" value="TreeGrafter"/>
</dbReference>
<evidence type="ECO:0000256" key="3">
    <source>
        <dbReference type="ARBA" id="ARBA00022692"/>
    </source>
</evidence>
<evidence type="ECO:0000256" key="5">
    <source>
        <dbReference type="ARBA" id="ARBA00023136"/>
    </source>
</evidence>
<feature type="transmembrane region" description="Helical" evidence="7">
    <location>
        <begin position="227"/>
        <end position="246"/>
    </location>
</feature>
<gene>
    <name evidence="8" type="ORF">DSTB1V02_LOCUS6392</name>
</gene>
<feature type="transmembrane region" description="Helical" evidence="7">
    <location>
        <begin position="148"/>
        <end position="171"/>
    </location>
</feature>
<proteinExistence type="predicted"/>
<feature type="transmembrane region" description="Helical" evidence="7">
    <location>
        <begin position="27"/>
        <end position="48"/>
    </location>
</feature>
<evidence type="ECO:0008006" key="10">
    <source>
        <dbReference type="Google" id="ProtNLM"/>
    </source>
</evidence>
<dbReference type="GO" id="GO:0030425">
    <property type="term" value="C:dendrite"/>
    <property type="evidence" value="ECO:0007669"/>
    <property type="project" value="TreeGrafter"/>
</dbReference>
<evidence type="ECO:0000256" key="7">
    <source>
        <dbReference type="SAM" id="Phobius"/>
    </source>
</evidence>
<feature type="transmembrane region" description="Helical" evidence="7">
    <location>
        <begin position="120"/>
        <end position="142"/>
    </location>
</feature>
<dbReference type="GO" id="GO:0005886">
    <property type="term" value="C:plasma membrane"/>
    <property type="evidence" value="ECO:0007669"/>
    <property type="project" value="UniProtKB-SubCell"/>
</dbReference>
<dbReference type="OrthoDB" id="6513574at2759"/>